<gene>
    <name evidence="1" type="ORF">GCM10010082_31440</name>
</gene>
<organism evidence="1 2">
    <name type="scientific">Kushneria pakistanensis</name>
    <dbReference type="NCBI Taxonomy" id="1508770"/>
    <lineage>
        <taxon>Bacteria</taxon>
        <taxon>Pseudomonadati</taxon>
        <taxon>Pseudomonadota</taxon>
        <taxon>Gammaproteobacteria</taxon>
        <taxon>Oceanospirillales</taxon>
        <taxon>Halomonadaceae</taxon>
        <taxon>Kushneria</taxon>
    </lineage>
</organism>
<sequence length="84" mass="8867">MPDHQAASVATALPLSLCDRRRIHVQNIQSQATAAGIESLASRALDDGEASPDDLQHIAALASMLTRQLQTLDNECSRLATGSA</sequence>
<dbReference type="Proteomes" id="UP000604243">
    <property type="component" value="Unassembled WGS sequence"/>
</dbReference>
<dbReference type="EMBL" id="BMZM01000006">
    <property type="protein sequence ID" value="GHC34489.1"/>
    <property type="molecule type" value="Genomic_DNA"/>
</dbReference>
<dbReference type="RefSeq" id="WP_189520009.1">
    <property type="nucleotide sequence ID" value="NZ_BMZM01000006.1"/>
</dbReference>
<reference evidence="2" key="1">
    <citation type="journal article" date="2019" name="Int. J. Syst. Evol. Microbiol.">
        <title>The Global Catalogue of Microorganisms (GCM) 10K type strain sequencing project: providing services to taxonomists for standard genome sequencing and annotation.</title>
        <authorList>
            <consortium name="The Broad Institute Genomics Platform"/>
            <consortium name="The Broad Institute Genome Sequencing Center for Infectious Disease"/>
            <person name="Wu L."/>
            <person name="Ma J."/>
        </authorList>
    </citation>
    <scope>NUCLEOTIDE SEQUENCE [LARGE SCALE GENOMIC DNA]</scope>
    <source>
        <strain evidence="2">KCTC 42082</strain>
    </source>
</reference>
<name>A0ABQ3FRC0_9GAMM</name>
<evidence type="ECO:0000313" key="1">
    <source>
        <dbReference type="EMBL" id="GHC34489.1"/>
    </source>
</evidence>
<comment type="caution">
    <text evidence="1">The sequence shown here is derived from an EMBL/GenBank/DDBJ whole genome shotgun (WGS) entry which is preliminary data.</text>
</comment>
<protein>
    <submittedName>
        <fullName evidence="1">Uncharacterized protein</fullName>
    </submittedName>
</protein>
<evidence type="ECO:0000313" key="2">
    <source>
        <dbReference type="Proteomes" id="UP000604243"/>
    </source>
</evidence>
<proteinExistence type="predicted"/>
<keyword evidence="2" id="KW-1185">Reference proteome</keyword>
<accession>A0ABQ3FRC0</accession>